<gene>
    <name evidence="2" type="primary">Acey_s0032.g2511</name>
    <name evidence="2" type="ORF">Y032_0032g2511</name>
</gene>
<evidence type="ECO:0000256" key="1">
    <source>
        <dbReference type="SAM" id="MobiDB-lite"/>
    </source>
</evidence>
<feature type="compositionally biased region" description="Basic and acidic residues" evidence="1">
    <location>
        <begin position="79"/>
        <end position="92"/>
    </location>
</feature>
<comment type="caution">
    <text evidence="2">The sequence shown here is derived from an EMBL/GenBank/DDBJ whole genome shotgun (WGS) entry which is preliminary data.</text>
</comment>
<reference evidence="3" key="1">
    <citation type="journal article" date="2015" name="Nat. Genet.">
        <title>The genome and transcriptome of the zoonotic hookworm Ancylostoma ceylanicum identify infection-specific gene families.</title>
        <authorList>
            <person name="Schwarz E.M."/>
            <person name="Hu Y."/>
            <person name="Antoshechkin I."/>
            <person name="Miller M.M."/>
            <person name="Sternberg P.W."/>
            <person name="Aroian R.V."/>
        </authorList>
    </citation>
    <scope>NUCLEOTIDE SEQUENCE</scope>
    <source>
        <strain evidence="3">HY135</strain>
    </source>
</reference>
<proteinExistence type="predicted"/>
<feature type="region of interest" description="Disordered" evidence="1">
    <location>
        <begin position="73"/>
        <end position="92"/>
    </location>
</feature>
<evidence type="ECO:0000313" key="3">
    <source>
        <dbReference type="Proteomes" id="UP000024635"/>
    </source>
</evidence>
<evidence type="ECO:0000313" key="2">
    <source>
        <dbReference type="EMBL" id="EYC16819.1"/>
    </source>
</evidence>
<sequence>MRHAFDFIGVVWALNVYVPYTVISKTHPMNQVSASSSQTPLVPIYRPRGMDGLVVHGRDRTIYRVHAQRASYHCPTRAPHQDENRGRGLEEV</sequence>
<name>A0A016UN44_9BILA</name>
<protein>
    <submittedName>
        <fullName evidence="2">Uncharacterized protein</fullName>
    </submittedName>
</protein>
<dbReference type="Proteomes" id="UP000024635">
    <property type="component" value="Unassembled WGS sequence"/>
</dbReference>
<dbReference type="EMBL" id="JARK01001368">
    <property type="protein sequence ID" value="EYC16819.1"/>
    <property type="molecule type" value="Genomic_DNA"/>
</dbReference>
<keyword evidence="3" id="KW-1185">Reference proteome</keyword>
<dbReference type="AlphaFoldDB" id="A0A016UN44"/>
<organism evidence="2 3">
    <name type="scientific">Ancylostoma ceylanicum</name>
    <dbReference type="NCBI Taxonomy" id="53326"/>
    <lineage>
        <taxon>Eukaryota</taxon>
        <taxon>Metazoa</taxon>
        <taxon>Ecdysozoa</taxon>
        <taxon>Nematoda</taxon>
        <taxon>Chromadorea</taxon>
        <taxon>Rhabditida</taxon>
        <taxon>Rhabditina</taxon>
        <taxon>Rhabditomorpha</taxon>
        <taxon>Strongyloidea</taxon>
        <taxon>Ancylostomatidae</taxon>
        <taxon>Ancylostomatinae</taxon>
        <taxon>Ancylostoma</taxon>
    </lineage>
</organism>
<accession>A0A016UN44</accession>